<evidence type="ECO:0000313" key="2">
    <source>
        <dbReference type="EMBL" id="KJH44049.1"/>
    </source>
</evidence>
<organism evidence="2 3">
    <name type="scientific">Dictyocaulus viviparus</name>
    <name type="common">Bovine lungworm</name>
    <dbReference type="NCBI Taxonomy" id="29172"/>
    <lineage>
        <taxon>Eukaryota</taxon>
        <taxon>Metazoa</taxon>
        <taxon>Ecdysozoa</taxon>
        <taxon>Nematoda</taxon>
        <taxon>Chromadorea</taxon>
        <taxon>Rhabditida</taxon>
        <taxon>Rhabditina</taxon>
        <taxon>Rhabditomorpha</taxon>
        <taxon>Strongyloidea</taxon>
        <taxon>Metastrongylidae</taxon>
        <taxon>Dictyocaulus</taxon>
    </lineage>
</organism>
<feature type="compositionally biased region" description="Polar residues" evidence="1">
    <location>
        <begin position="16"/>
        <end position="26"/>
    </location>
</feature>
<keyword evidence="3" id="KW-1185">Reference proteome</keyword>
<evidence type="ECO:0000313" key="3">
    <source>
        <dbReference type="Proteomes" id="UP000053766"/>
    </source>
</evidence>
<protein>
    <submittedName>
        <fullName evidence="2">Uncharacterized protein</fullName>
    </submittedName>
</protein>
<dbReference type="Proteomes" id="UP000053766">
    <property type="component" value="Unassembled WGS sequence"/>
</dbReference>
<accession>A0A0D8XJN7</accession>
<reference evidence="3" key="2">
    <citation type="journal article" date="2016" name="Sci. Rep.">
        <title>Dictyocaulus viviparus genome, variome and transcriptome elucidate lungworm biology and support future intervention.</title>
        <authorList>
            <person name="McNulty S.N."/>
            <person name="Strube C."/>
            <person name="Rosa B.A."/>
            <person name="Martin J.C."/>
            <person name="Tyagi R."/>
            <person name="Choi Y.J."/>
            <person name="Wang Q."/>
            <person name="Hallsworth Pepin K."/>
            <person name="Zhang X."/>
            <person name="Ozersky P."/>
            <person name="Wilson R.K."/>
            <person name="Sternberg P.W."/>
            <person name="Gasser R.B."/>
            <person name="Mitreva M."/>
        </authorList>
    </citation>
    <scope>NUCLEOTIDE SEQUENCE [LARGE SCALE GENOMIC DNA]</scope>
    <source>
        <strain evidence="3">HannoverDv2000</strain>
    </source>
</reference>
<dbReference type="EMBL" id="KN716504">
    <property type="protein sequence ID" value="KJH44049.1"/>
    <property type="molecule type" value="Genomic_DNA"/>
</dbReference>
<gene>
    <name evidence="2" type="ORF">DICVIV_09933</name>
</gene>
<reference evidence="2 3" key="1">
    <citation type="submission" date="2013-11" db="EMBL/GenBank/DDBJ databases">
        <title>Draft genome of the bovine lungworm Dictyocaulus viviparus.</title>
        <authorList>
            <person name="Mitreva M."/>
        </authorList>
    </citation>
    <scope>NUCLEOTIDE SEQUENCE [LARGE SCALE GENOMIC DNA]</scope>
    <source>
        <strain evidence="2 3">HannoverDv2000</strain>
    </source>
</reference>
<dbReference type="AlphaFoldDB" id="A0A0D8XJN7"/>
<dbReference type="OrthoDB" id="5860251at2759"/>
<sequence>MGSAIKKTLSVDYSDRQNNGNEIRSNYSKEYSEFQKQSPVKRNVNFTIQKNTYARLPRNNCELQEIFTISVTGRQRTQRIPNLFRRSDNGVKQHVYNVSS</sequence>
<feature type="region of interest" description="Disordered" evidence="1">
    <location>
        <begin position="1"/>
        <end position="26"/>
    </location>
</feature>
<name>A0A0D8XJN7_DICVI</name>
<proteinExistence type="predicted"/>
<evidence type="ECO:0000256" key="1">
    <source>
        <dbReference type="SAM" id="MobiDB-lite"/>
    </source>
</evidence>